<sequence>MKIRPALRQAAGTTAGRYGSAHLRTTESVGEEETNRRAGDVHAGGGVLVLGDQVMQILLHHLPVDTRRRYPPAVLDQLFHLPNVSFLCSVGKLT</sequence>
<reference evidence="2 3" key="1">
    <citation type="journal article" date="2016" name="Sci. Rep.">
        <title>Metabolic traits of an uncultured archaeal lineage -MSBL1- from brine pools of the Red Sea.</title>
        <authorList>
            <person name="Mwirichia R."/>
            <person name="Alam I."/>
            <person name="Rashid M."/>
            <person name="Vinu M."/>
            <person name="Ba-Alawi W."/>
            <person name="Anthony Kamau A."/>
            <person name="Kamanda Ngugi D."/>
            <person name="Goker M."/>
            <person name="Klenk H.P."/>
            <person name="Bajic V."/>
            <person name="Stingl U."/>
        </authorList>
    </citation>
    <scope>NUCLEOTIDE SEQUENCE [LARGE SCALE GENOMIC DNA]</scope>
    <source>
        <strain evidence="2">SCGC-AAA382A20</strain>
    </source>
</reference>
<name>A0A133VKL1_9EURY</name>
<comment type="caution">
    <text evidence="2">The sequence shown here is derived from an EMBL/GenBank/DDBJ whole genome shotgun (WGS) entry which is preliminary data.</text>
</comment>
<keyword evidence="3" id="KW-1185">Reference proteome</keyword>
<accession>A0A133VKL1</accession>
<dbReference type="Proteomes" id="UP000070263">
    <property type="component" value="Unassembled WGS sequence"/>
</dbReference>
<dbReference type="AlphaFoldDB" id="A0A133VKL1"/>
<organism evidence="2 3">
    <name type="scientific">candidate division MSBL1 archaeon SCGC-AAA382A20</name>
    <dbReference type="NCBI Taxonomy" id="1698280"/>
    <lineage>
        <taxon>Archaea</taxon>
        <taxon>Methanobacteriati</taxon>
        <taxon>Methanobacteriota</taxon>
        <taxon>candidate division MSBL1</taxon>
    </lineage>
</organism>
<dbReference type="EMBL" id="LHYE01000022">
    <property type="protein sequence ID" value="KXB06963.1"/>
    <property type="molecule type" value="Genomic_DNA"/>
</dbReference>
<proteinExistence type="predicted"/>
<protein>
    <submittedName>
        <fullName evidence="2">Uncharacterized protein</fullName>
    </submittedName>
</protein>
<feature type="region of interest" description="Disordered" evidence="1">
    <location>
        <begin position="1"/>
        <end position="39"/>
    </location>
</feature>
<evidence type="ECO:0000313" key="2">
    <source>
        <dbReference type="EMBL" id="KXB06963.1"/>
    </source>
</evidence>
<evidence type="ECO:0000256" key="1">
    <source>
        <dbReference type="SAM" id="MobiDB-lite"/>
    </source>
</evidence>
<evidence type="ECO:0000313" key="3">
    <source>
        <dbReference type="Proteomes" id="UP000070263"/>
    </source>
</evidence>
<gene>
    <name evidence="2" type="ORF">AKJ51_02360</name>
</gene>